<dbReference type="SMART" id="SM00554">
    <property type="entry name" value="FAS1"/>
    <property type="match status" value="1"/>
</dbReference>
<feature type="region of interest" description="Disordered" evidence="1">
    <location>
        <begin position="697"/>
        <end position="731"/>
    </location>
</feature>
<sequence>MKLLSLFLSTLIAATSGQVTPPTTSKTTPISYQDGDAALLGHLAVPEGNGTYPAIVIIPDWDGVNEYEQIRATYVMEQWGMVAFAADIYGEDFQTVPNITERRDLANFYRSNPDVFGSRISTAIQYVKDLPSVDETMVSVFGYCFGGTGILQYVLGEHGDQDVASMVSFHGGLSFLPENATGLATKLLVLDGGADHPASSIMDLEMRLDASPASWEITRYAGIEHAFTVWEDARYDEWADMRSWEAAGEFVLTAIGVDPPMSAQPDMITTTPVEYMDNMTNLTGHLAMPSAEWMRPLPAVIILPDWDGVNTYEQERATALAELGYVAMAADMFGSDKQFVEAIPDRIAETGKFGDDPTLFVTRVQAAIEQIKMLGDEVDTNEIAIIGYCFGGTATVTYSMLNGTDVKVAVAFHGSFGGGIVPPQVNPVIPYQLILSGGDDGLHGNQTIMESTFDEGAASWEITRYSGVDHGYTAFASGAYNLEADARSWKSMLNSFNELLAVPQMMEEDPSFIDQVAMTGNYTTLLTLVSDPAIQETLAGAGPITVFGPNDAAFADIASTVEELSPMELQGVLAGHVVSGVYTAAMVKEQGCVMLQPLVGSPIRAMYVEDDCRRRLAGHEMPVDDGCRRNLAGHEMPTDPCCRRRLAGHIMDDSSTGHVMINDAMVILADVADDTSIFHGLDKVLQGGDFECPDMTTDAPVAAPTGDAPTTDAPVAAPTGDAPTTDETESSASGLSVVLAAVVALFALAF</sequence>
<accession>A0AAD2JMM6</accession>
<feature type="signal peptide" evidence="2">
    <location>
        <begin position="1"/>
        <end position="17"/>
    </location>
</feature>
<dbReference type="Proteomes" id="UP001295423">
    <property type="component" value="Unassembled WGS sequence"/>
</dbReference>
<dbReference type="InterPro" id="IPR000782">
    <property type="entry name" value="FAS1_domain"/>
</dbReference>
<feature type="domain" description="FAS1" evidence="3">
    <location>
        <begin position="509"/>
        <end position="685"/>
    </location>
</feature>
<dbReference type="PANTHER" id="PTHR22946">
    <property type="entry name" value="DIENELACTONE HYDROLASE DOMAIN-CONTAINING PROTEIN-RELATED"/>
    <property type="match status" value="1"/>
</dbReference>
<feature type="chain" id="PRO_5042049689" description="FAS1 domain-containing protein" evidence="2">
    <location>
        <begin position="18"/>
        <end position="750"/>
    </location>
</feature>
<evidence type="ECO:0000313" key="5">
    <source>
        <dbReference type="Proteomes" id="UP001295423"/>
    </source>
</evidence>
<evidence type="ECO:0000256" key="2">
    <source>
        <dbReference type="SAM" id="SignalP"/>
    </source>
</evidence>
<dbReference type="PANTHER" id="PTHR22946:SF0">
    <property type="entry name" value="DIENELACTONE HYDROLASE DOMAIN-CONTAINING PROTEIN"/>
    <property type="match status" value="1"/>
</dbReference>
<dbReference type="GO" id="GO:0016787">
    <property type="term" value="F:hydrolase activity"/>
    <property type="evidence" value="ECO:0007669"/>
    <property type="project" value="InterPro"/>
</dbReference>
<gene>
    <name evidence="4" type="ORF">CYCCA115_LOCUS21050</name>
</gene>
<keyword evidence="2" id="KW-0732">Signal</keyword>
<organism evidence="4 5">
    <name type="scientific">Cylindrotheca closterium</name>
    <dbReference type="NCBI Taxonomy" id="2856"/>
    <lineage>
        <taxon>Eukaryota</taxon>
        <taxon>Sar</taxon>
        <taxon>Stramenopiles</taxon>
        <taxon>Ochrophyta</taxon>
        <taxon>Bacillariophyta</taxon>
        <taxon>Bacillariophyceae</taxon>
        <taxon>Bacillariophycidae</taxon>
        <taxon>Bacillariales</taxon>
        <taxon>Bacillariaceae</taxon>
        <taxon>Cylindrotheca</taxon>
    </lineage>
</organism>
<comment type="caution">
    <text evidence="4">The sequence shown here is derived from an EMBL/GenBank/DDBJ whole genome shotgun (WGS) entry which is preliminary data.</text>
</comment>
<dbReference type="InterPro" id="IPR036378">
    <property type="entry name" value="FAS1_dom_sf"/>
</dbReference>
<dbReference type="Pfam" id="PF02469">
    <property type="entry name" value="Fasciclin"/>
    <property type="match status" value="1"/>
</dbReference>
<name>A0AAD2JMM6_9STRA</name>
<evidence type="ECO:0000259" key="3">
    <source>
        <dbReference type="PROSITE" id="PS50213"/>
    </source>
</evidence>
<dbReference type="SUPFAM" id="SSF82153">
    <property type="entry name" value="FAS1 domain"/>
    <property type="match status" value="1"/>
</dbReference>
<proteinExistence type="predicted"/>
<dbReference type="InterPro" id="IPR050261">
    <property type="entry name" value="FrsA_esterase"/>
</dbReference>
<dbReference type="Gene3D" id="2.30.180.10">
    <property type="entry name" value="FAS1 domain"/>
    <property type="match status" value="1"/>
</dbReference>
<dbReference type="SUPFAM" id="SSF53474">
    <property type="entry name" value="alpha/beta-Hydrolases"/>
    <property type="match status" value="2"/>
</dbReference>
<dbReference type="EMBL" id="CAKOGP040002202">
    <property type="protein sequence ID" value="CAJ1965305.1"/>
    <property type="molecule type" value="Genomic_DNA"/>
</dbReference>
<evidence type="ECO:0000313" key="4">
    <source>
        <dbReference type="EMBL" id="CAJ1965305.1"/>
    </source>
</evidence>
<protein>
    <recommendedName>
        <fullName evidence="3">FAS1 domain-containing protein</fullName>
    </recommendedName>
</protein>
<dbReference type="PROSITE" id="PS50213">
    <property type="entry name" value="FAS1"/>
    <property type="match status" value="1"/>
</dbReference>
<dbReference type="InterPro" id="IPR002925">
    <property type="entry name" value="Dienelactn_hydro"/>
</dbReference>
<dbReference type="InterPro" id="IPR029058">
    <property type="entry name" value="AB_hydrolase_fold"/>
</dbReference>
<reference evidence="4" key="1">
    <citation type="submission" date="2023-08" db="EMBL/GenBank/DDBJ databases">
        <authorList>
            <person name="Audoor S."/>
            <person name="Bilcke G."/>
        </authorList>
    </citation>
    <scope>NUCLEOTIDE SEQUENCE</scope>
</reference>
<keyword evidence="5" id="KW-1185">Reference proteome</keyword>
<dbReference type="Pfam" id="PF01738">
    <property type="entry name" value="DLH"/>
    <property type="match status" value="2"/>
</dbReference>
<dbReference type="Gene3D" id="3.40.50.1820">
    <property type="entry name" value="alpha/beta hydrolase"/>
    <property type="match status" value="2"/>
</dbReference>
<evidence type="ECO:0000256" key="1">
    <source>
        <dbReference type="SAM" id="MobiDB-lite"/>
    </source>
</evidence>
<dbReference type="AlphaFoldDB" id="A0AAD2JMM6"/>
<feature type="compositionally biased region" description="Low complexity" evidence="1">
    <location>
        <begin position="697"/>
        <end position="723"/>
    </location>
</feature>